<gene>
    <name evidence="2" type="ORF">QJS10_CPB12g00495</name>
</gene>
<organism evidence="2 3">
    <name type="scientific">Acorus calamus</name>
    <name type="common">Sweet flag</name>
    <dbReference type="NCBI Taxonomy" id="4465"/>
    <lineage>
        <taxon>Eukaryota</taxon>
        <taxon>Viridiplantae</taxon>
        <taxon>Streptophyta</taxon>
        <taxon>Embryophyta</taxon>
        <taxon>Tracheophyta</taxon>
        <taxon>Spermatophyta</taxon>
        <taxon>Magnoliopsida</taxon>
        <taxon>Liliopsida</taxon>
        <taxon>Acoraceae</taxon>
        <taxon>Acorus</taxon>
    </lineage>
</organism>
<proteinExistence type="predicted"/>
<comment type="caution">
    <text evidence="2">The sequence shown here is derived from an EMBL/GenBank/DDBJ whole genome shotgun (WGS) entry which is preliminary data.</text>
</comment>
<sequence>MGDGGLIRSIDNHQPPPSLPVLDGHRPPPPDPQSPDLGSMSQANKEEDHFGTFQGVISRPIA</sequence>
<feature type="region of interest" description="Disordered" evidence="1">
    <location>
        <begin position="1"/>
        <end position="62"/>
    </location>
</feature>
<dbReference type="Proteomes" id="UP001180020">
    <property type="component" value="Unassembled WGS sequence"/>
</dbReference>
<reference evidence="2" key="2">
    <citation type="submission" date="2023-06" db="EMBL/GenBank/DDBJ databases">
        <authorList>
            <person name="Ma L."/>
            <person name="Liu K.-W."/>
            <person name="Li Z."/>
            <person name="Hsiao Y.-Y."/>
            <person name="Qi Y."/>
            <person name="Fu T."/>
            <person name="Tang G."/>
            <person name="Zhang D."/>
            <person name="Sun W.-H."/>
            <person name="Liu D.-K."/>
            <person name="Li Y."/>
            <person name="Chen G.-Z."/>
            <person name="Liu X.-D."/>
            <person name="Liao X.-Y."/>
            <person name="Jiang Y.-T."/>
            <person name="Yu X."/>
            <person name="Hao Y."/>
            <person name="Huang J."/>
            <person name="Zhao X.-W."/>
            <person name="Ke S."/>
            <person name="Chen Y.-Y."/>
            <person name="Wu W.-L."/>
            <person name="Hsu J.-L."/>
            <person name="Lin Y.-F."/>
            <person name="Huang M.-D."/>
            <person name="Li C.-Y."/>
            <person name="Huang L."/>
            <person name="Wang Z.-W."/>
            <person name="Zhao X."/>
            <person name="Zhong W.-Y."/>
            <person name="Peng D.-H."/>
            <person name="Ahmad S."/>
            <person name="Lan S."/>
            <person name="Zhang J.-S."/>
            <person name="Tsai W.-C."/>
            <person name="Van De Peer Y."/>
            <person name="Liu Z.-J."/>
        </authorList>
    </citation>
    <scope>NUCLEOTIDE SEQUENCE</scope>
    <source>
        <strain evidence="2">CP</strain>
        <tissue evidence="2">Leaves</tissue>
    </source>
</reference>
<reference evidence="2" key="1">
    <citation type="journal article" date="2023" name="Nat. Commun.">
        <title>Diploid and tetraploid genomes of Acorus and the evolution of monocots.</title>
        <authorList>
            <person name="Ma L."/>
            <person name="Liu K.W."/>
            <person name="Li Z."/>
            <person name="Hsiao Y.Y."/>
            <person name="Qi Y."/>
            <person name="Fu T."/>
            <person name="Tang G.D."/>
            <person name="Zhang D."/>
            <person name="Sun W.H."/>
            <person name="Liu D.K."/>
            <person name="Li Y."/>
            <person name="Chen G.Z."/>
            <person name="Liu X.D."/>
            <person name="Liao X.Y."/>
            <person name="Jiang Y.T."/>
            <person name="Yu X."/>
            <person name="Hao Y."/>
            <person name="Huang J."/>
            <person name="Zhao X.W."/>
            <person name="Ke S."/>
            <person name="Chen Y.Y."/>
            <person name="Wu W.L."/>
            <person name="Hsu J.L."/>
            <person name="Lin Y.F."/>
            <person name="Huang M.D."/>
            <person name="Li C.Y."/>
            <person name="Huang L."/>
            <person name="Wang Z.W."/>
            <person name="Zhao X."/>
            <person name="Zhong W.Y."/>
            <person name="Peng D.H."/>
            <person name="Ahmad S."/>
            <person name="Lan S."/>
            <person name="Zhang J.S."/>
            <person name="Tsai W.C."/>
            <person name="Van de Peer Y."/>
            <person name="Liu Z.J."/>
        </authorList>
    </citation>
    <scope>NUCLEOTIDE SEQUENCE</scope>
    <source>
        <strain evidence="2">CP</strain>
    </source>
</reference>
<dbReference type="EMBL" id="JAUJYO010000012">
    <property type="protein sequence ID" value="KAK1302585.1"/>
    <property type="molecule type" value="Genomic_DNA"/>
</dbReference>
<evidence type="ECO:0000313" key="3">
    <source>
        <dbReference type="Proteomes" id="UP001180020"/>
    </source>
</evidence>
<name>A0AAV9DNC1_ACOCL</name>
<dbReference type="AlphaFoldDB" id="A0AAV9DNC1"/>
<keyword evidence="3" id="KW-1185">Reference proteome</keyword>
<evidence type="ECO:0000313" key="2">
    <source>
        <dbReference type="EMBL" id="KAK1302585.1"/>
    </source>
</evidence>
<protein>
    <submittedName>
        <fullName evidence="2">Uncharacterized protein</fullName>
    </submittedName>
</protein>
<evidence type="ECO:0000256" key="1">
    <source>
        <dbReference type="SAM" id="MobiDB-lite"/>
    </source>
</evidence>
<accession>A0AAV9DNC1</accession>